<comment type="caution">
    <text evidence="2">The sequence shown here is derived from an EMBL/GenBank/DDBJ whole genome shotgun (WGS) entry which is preliminary data.</text>
</comment>
<dbReference type="SUPFAM" id="SSF48264">
    <property type="entry name" value="Cytochrome P450"/>
    <property type="match status" value="1"/>
</dbReference>
<evidence type="ECO:0000256" key="1">
    <source>
        <dbReference type="ARBA" id="ARBA00010617"/>
    </source>
</evidence>
<dbReference type="PANTHER" id="PTHR46696:SF1">
    <property type="entry name" value="CYTOCHROME P450 YJIB-RELATED"/>
    <property type="match status" value="1"/>
</dbReference>
<keyword evidence="3" id="KW-1185">Reference proteome</keyword>
<sequence>MGFGGGDHYCVGAPLARLEVVATLKAFARRLEAPRLVSDPPSYRKNAALSGPEHLLVAFERLND</sequence>
<dbReference type="GO" id="GO:0004497">
    <property type="term" value="F:monooxygenase activity"/>
    <property type="evidence" value="ECO:0007669"/>
    <property type="project" value="InterPro"/>
</dbReference>
<organism evidence="2 3">
    <name type="scientific">Ktedonospora formicarum</name>
    <dbReference type="NCBI Taxonomy" id="2778364"/>
    <lineage>
        <taxon>Bacteria</taxon>
        <taxon>Bacillati</taxon>
        <taxon>Chloroflexota</taxon>
        <taxon>Ktedonobacteria</taxon>
        <taxon>Ktedonobacterales</taxon>
        <taxon>Ktedonobacteraceae</taxon>
        <taxon>Ktedonospora</taxon>
    </lineage>
</organism>
<accession>A0A8J3MR28</accession>
<evidence type="ECO:0008006" key="4">
    <source>
        <dbReference type="Google" id="ProtNLM"/>
    </source>
</evidence>
<dbReference type="GO" id="GO:0020037">
    <property type="term" value="F:heme binding"/>
    <property type="evidence" value="ECO:0007669"/>
    <property type="project" value="InterPro"/>
</dbReference>
<dbReference type="InterPro" id="IPR017972">
    <property type="entry name" value="Cyt_P450_CS"/>
</dbReference>
<protein>
    <recommendedName>
        <fullName evidence="4">Cytochrome P450</fullName>
    </recommendedName>
</protein>
<dbReference type="AlphaFoldDB" id="A0A8J3MR28"/>
<name>A0A8J3MR28_9CHLR</name>
<comment type="similarity">
    <text evidence="1">Belongs to the cytochrome P450 family.</text>
</comment>
<dbReference type="PROSITE" id="PS00086">
    <property type="entry name" value="CYTOCHROME_P450"/>
    <property type="match status" value="1"/>
</dbReference>
<dbReference type="GO" id="GO:0005506">
    <property type="term" value="F:iron ion binding"/>
    <property type="evidence" value="ECO:0007669"/>
    <property type="project" value="InterPro"/>
</dbReference>
<dbReference type="Gene3D" id="1.10.630.10">
    <property type="entry name" value="Cytochrome P450"/>
    <property type="match status" value="1"/>
</dbReference>
<dbReference type="InterPro" id="IPR036396">
    <property type="entry name" value="Cyt_P450_sf"/>
</dbReference>
<gene>
    <name evidence="2" type="ORF">KSX_00480</name>
</gene>
<dbReference type="EMBL" id="BNJF01000001">
    <property type="protein sequence ID" value="GHO41885.1"/>
    <property type="molecule type" value="Genomic_DNA"/>
</dbReference>
<dbReference type="GO" id="GO:0016705">
    <property type="term" value="F:oxidoreductase activity, acting on paired donors, with incorporation or reduction of molecular oxygen"/>
    <property type="evidence" value="ECO:0007669"/>
    <property type="project" value="InterPro"/>
</dbReference>
<evidence type="ECO:0000313" key="2">
    <source>
        <dbReference type="EMBL" id="GHO41885.1"/>
    </source>
</evidence>
<dbReference type="Proteomes" id="UP000612362">
    <property type="component" value="Unassembled WGS sequence"/>
</dbReference>
<evidence type="ECO:0000313" key="3">
    <source>
        <dbReference type="Proteomes" id="UP000612362"/>
    </source>
</evidence>
<proteinExistence type="inferred from homology"/>
<dbReference type="PANTHER" id="PTHR46696">
    <property type="entry name" value="P450, PUTATIVE (EUROFUNG)-RELATED"/>
    <property type="match status" value="1"/>
</dbReference>
<reference evidence="2" key="1">
    <citation type="submission" date="2020-10" db="EMBL/GenBank/DDBJ databases">
        <title>Taxonomic study of unclassified bacteria belonging to the class Ktedonobacteria.</title>
        <authorList>
            <person name="Yabe S."/>
            <person name="Wang C.M."/>
            <person name="Zheng Y."/>
            <person name="Sakai Y."/>
            <person name="Cavaletti L."/>
            <person name="Monciardini P."/>
            <person name="Donadio S."/>
        </authorList>
    </citation>
    <scope>NUCLEOTIDE SEQUENCE</scope>
    <source>
        <strain evidence="2">SOSP1-1</strain>
    </source>
</reference>